<feature type="region of interest" description="Disordered" evidence="2">
    <location>
        <begin position="1"/>
        <end position="77"/>
    </location>
</feature>
<evidence type="ECO:0000313" key="3">
    <source>
        <dbReference type="EMBL" id="EKG21847.1"/>
    </source>
</evidence>
<comment type="similarity">
    <text evidence="1">Belongs to the TCP11 family.</text>
</comment>
<feature type="region of interest" description="Disordered" evidence="2">
    <location>
        <begin position="687"/>
        <end position="780"/>
    </location>
</feature>
<evidence type="ECO:0000256" key="1">
    <source>
        <dbReference type="ARBA" id="ARBA00010954"/>
    </source>
</evidence>
<protein>
    <submittedName>
        <fullName evidence="3">T-complex 11</fullName>
    </submittedName>
</protein>
<reference evidence="3 4" key="1">
    <citation type="journal article" date="2012" name="BMC Genomics">
        <title>Tools to kill: Genome of one of the most destructive plant pathogenic fungi Macrophomina phaseolina.</title>
        <authorList>
            <person name="Islam M.S."/>
            <person name="Haque M.S."/>
            <person name="Islam M.M."/>
            <person name="Emdad E.M."/>
            <person name="Halim A."/>
            <person name="Hossen Q.M.M."/>
            <person name="Hossain M.Z."/>
            <person name="Ahmed B."/>
            <person name="Rahim S."/>
            <person name="Rahman M.S."/>
            <person name="Alam M.M."/>
            <person name="Hou S."/>
            <person name="Wan X."/>
            <person name="Saito J.A."/>
            <person name="Alam M."/>
        </authorList>
    </citation>
    <scope>NUCLEOTIDE SEQUENCE [LARGE SCALE GENOMIC DNA]</scope>
    <source>
        <strain evidence="3 4">MS6</strain>
    </source>
</reference>
<dbReference type="OrthoDB" id="276323at2759"/>
<dbReference type="EMBL" id="AHHD01000035">
    <property type="protein sequence ID" value="EKG21847.1"/>
    <property type="molecule type" value="Genomic_DNA"/>
</dbReference>
<accession>K2SAC7</accession>
<gene>
    <name evidence="3" type="ORF">MPH_00767</name>
</gene>
<dbReference type="Pfam" id="PF05794">
    <property type="entry name" value="Tcp11"/>
    <property type="match status" value="1"/>
</dbReference>
<dbReference type="STRING" id="1126212.K2SAC7"/>
<dbReference type="PANTHER" id="PTHR12832">
    <property type="entry name" value="TESTIS-SPECIFIC PROTEIN PBS13 T-COMPLEX 11"/>
    <property type="match status" value="1"/>
</dbReference>
<dbReference type="GO" id="GO:0010737">
    <property type="term" value="P:protein kinase A signaling"/>
    <property type="evidence" value="ECO:0007669"/>
    <property type="project" value="TreeGrafter"/>
</dbReference>
<dbReference type="Proteomes" id="UP000007129">
    <property type="component" value="Unassembled WGS sequence"/>
</dbReference>
<proteinExistence type="inferred from homology"/>
<feature type="compositionally biased region" description="Basic residues" evidence="2">
    <location>
        <begin position="712"/>
        <end position="722"/>
    </location>
</feature>
<sequence length="780" mass="86614">MTAGYRKGLEPQGTNSDRRQDNMASQTQDKSRRGSSMSYTGDSSDQPSLRFPSVAGTPSDHTARVVQQSAQPSALAGETYHRRPELMNVRRKRSGSEFREEGFCDEEQQGTEARKAIALDAGNTQVTDAEILSDLCQWIEMSAGGTKGARLAHSFAHASSYPPITKHSLSELDIGAIINNPKLRHDVNFDRELHFRPNFDGAKGKFKLKTAEEYWNALAAELELYSFLFNGAPSVKLRKGASWPRIIQIAQRRIPLMFDTVREIIKSLVPERDQSRVEEQLDTKMLMQQIEKGVCDLVSVAKWLSHLLKAHCAPVRDEWVDKMVEQIDLGTRGGSGRSLVNGLRELLGILEAMKLDVANHQIRHLRALLIEDTINFEQKYHLDRIARRRILIERSQCWFTQHAITCRSIPADRGARDRGLRVIVRGLLSLLTSSDRQGSFPETFYLDFDRLRILRAEFRDQVYLGVATETFKSLLRRIGFTRSVPDNYVQALREAVSAIVVVNEVAGTSSNQHWLVNIDNISLEIVRHALSLNGAEACYNAELVEATADRLRYLIRPEFGMVFHEQASAMRESLTARVMNSTESFVSSSPVDIFNSLINSHGSSAANTVPAPSFATQEERGGPEAEFLDDIARRVAHIAVLHWRIWGSIVYSQTAAFASLMRNPLRDSSSNCSSISSTPTMLNADTSAASWTDDGFGASSTTSSPGPEQHHIHNRPAQRARRWSSANERRPATTSSADPAAAALSAPPSHQGGPSEQPEDPGSGNGNAGSGLERLVYRQR</sequence>
<dbReference type="HOGENOM" id="CLU_359052_0_0_1"/>
<name>K2SAC7_MACPH</name>
<feature type="compositionally biased region" description="Low complexity" evidence="2">
    <location>
        <begin position="732"/>
        <end position="749"/>
    </location>
</feature>
<dbReference type="InParanoid" id="K2SAC7"/>
<comment type="caution">
    <text evidence="3">The sequence shown here is derived from an EMBL/GenBank/DDBJ whole genome shotgun (WGS) entry which is preliminary data.</text>
</comment>
<organism evidence="3 4">
    <name type="scientific">Macrophomina phaseolina (strain MS6)</name>
    <name type="common">Charcoal rot fungus</name>
    <dbReference type="NCBI Taxonomy" id="1126212"/>
    <lineage>
        <taxon>Eukaryota</taxon>
        <taxon>Fungi</taxon>
        <taxon>Dikarya</taxon>
        <taxon>Ascomycota</taxon>
        <taxon>Pezizomycotina</taxon>
        <taxon>Dothideomycetes</taxon>
        <taxon>Dothideomycetes incertae sedis</taxon>
        <taxon>Botryosphaeriales</taxon>
        <taxon>Botryosphaeriaceae</taxon>
        <taxon>Macrophomina</taxon>
    </lineage>
</organism>
<dbReference type="eggNOG" id="KOG1981">
    <property type="taxonomic scope" value="Eukaryota"/>
</dbReference>
<dbReference type="VEuPathDB" id="FungiDB:MPH_00767"/>
<dbReference type="InterPro" id="IPR008862">
    <property type="entry name" value="Tcp11"/>
</dbReference>
<dbReference type="AlphaFoldDB" id="K2SAC7"/>
<feature type="compositionally biased region" description="Polar residues" evidence="2">
    <location>
        <begin position="22"/>
        <end position="47"/>
    </location>
</feature>
<evidence type="ECO:0000313" key="4">
    <source>
        <dbReference type="Proteomes" id="UP000007129"/>
    </source>
</evidence>
<dbReference type="PANTHER" id="PTHR12832:SF11">
    <property type="entry name" value="LD23868P"/>
    <property type="match status" value="1"/>
</dbReference>
<evidence type="ECO:0000256" key="2">
    <source>
        <dbReference type="SAM" id="MobiDB-lite"/>
    </source>
</evidence>